<keyword evidence="5 9" id="KW-0765">Sulfation</keyword>
<keyword evidence="8 9" id="KW-0339">Growth factor</keyword>
<evidence type="ECO:0000313" key="11">
    <source>
        <dbReference type="Proteomes" id="UP000236291"/>
    </source>
</evidence>
<proteinExistence type="inferred from homology"/>
<dbReference type="EMBL" id="ASHM01094114">
    <property type="protein sequence ID" value="PNX64861.1"/>
    <property type="molecule type" value="Genomic_DNA"/>
</dbReference>
<keyword evidence="7 9" id="KW-0221">Differentiation</keyword>
<feature type="chain" id="PRO_5031590491" description="Phytosulfokine" evidence="9">
    <location>
        <begin position="22"/>
        <end position="79"/>
    </location>
</feature>
<comment type="subcellular location">
    <subcellularLocation>
        <location evidence="1 9">Secreted</location>
    </subcellularLocation>
</comment>
<dbReference type="GO" id="GO:0005576">
    <property type="term" value="C:extracellular region"/>
    <property type="evidence" value="ECO:0007669"/>
    <property type="project" value="UniProtKB-SubCell"/>
</dbReference>
<dbReference type="GO" id="GO:0030154">
    <property type="term" value="P:cell differentiation"/>
    <property type="evidence" value="ECO:0007669"/>
    <property type="project" value="UniProtKB-UniRule"/>
</dbReference>
<evidence type="ECO:0000256" key="7">
    <source>
        <dbReference type="ARBA" id="ARBA00022782"/>
    </source>
</evidence>
<dbReference type="STRING" id="57577.A0A2K3KEZ4"/>
<dbReference type="GO" id="GO:0008283">
    <property type="term" value="P:cell population proliferation"/>
    <property type="evidence" value="ECO:0007669"/>
    <property type="project" value="UniProtKB-UniRule"/>
</dbReference>
<comment type="function">
    <text evidence="9">Promotes plant cell differentiation, organogenesis and somatic embryogenesis as well as cell proliferation.</text>
</comment>
<evidence type="ECO:0000256" key="2">
    <source>
        <dbReference type="ARBA" id="ARBA00010781"/>
    </source>
</evidence>
<evidence type="ECO:0000313" key="10">
    <source>
        <dbReference type="EMBL" id="PNX64861.1"/>
    </source>
</evidence>
<dbReference type="InterPro" id="IPR009438">
    <property type="entry name" value="Phytosulfokine"/>
</dbReference>
<organism evidence="10 11">
    <name type="scientific">Trifolium pratense</name>
    <name type="common">Red clover</name>
    <dbReference type="NCBI Taxonomy" id="57577"/>
    <lineage>
        <taxon>Eukaryota</taxon>
        <taxon>Viridiplantae</taxon>
        <taxon>Streptophyta</taxon>
        <taxon>Embryophyta</taxon>
        <taxon>Tracheophyta</taxon>
        <taxon>Spermatophyta</taxon>
        <taxon>Magnoliopsida</taxon>
        <taxon>eudicotyledons</taxon>
        <taxon>Gunneridae</taxon>
        <taxon>Pentapetalae</taxon>
        <taxon>rosids</taxon>
        <taxon>fabids</taxon>
        <taxon>Fabales</taxon>
        <taxon>Fabaceae</taxon>
        <taxon>Papilionoideae</taxon>
        <taxon>50 kb inversion clade</taxon>
        <taxon>NPAAA clade</taxon>
        <taxon>Hologalegina</taxon>
        <taxon>IRL clade</taxon>
        <taxon>Trifolieae</taxon>
        <taxon>Trifolium</taxon>
    </lineage>
</organism>
<protein>
    <recommendedName>
        <fullName evidence="9">Phytosulfokine</fullName>
    </recommendedName>
    <component>
        <recommendedName>
            <fullName evidence="9">Phytosulfokine-alpha</fullName>
            <shortName evidence="9">PSK-alpha</shortName>
            <shortName evidence="9">Phytosulfokine-a</shortName>
        </recommendedName>
    </component>
    <component>
        <recommendedName>
            <fullName evidence="9">Phytosulfokine-beta</fullName>
            <shortName evidence="9">PSK-beta</shortName>
            <shortName evidence="9">Phytosulfokine-b</shortName>
        </recommendedName>
    </component>
</protein>
<comment type="similarity">
    <text evidence="2 9">Belongs to the phytosulfokine family.</text>
</comment>
<dbReference type="PANTHER" id="PTHR33285">
    <property type="entry name" value="PHYTOSULFOKINES 3"/>
    <property type="match status" value="1"/>
</dbReference>
<reference evidence="10 11" key="1">
    <citation type="journal article" date="2014" name="Am. J. Bot.">
        <title>Genome assembly and annotation for red clover (Trifolium pratense; Fabaceae).</title>
        <authorList>
            <person name="Istvanek J."/>
            <person name="Jaros M."/>
            <person name="Krenek A."/>
            <person name="Repkova J."/>
        </authorList>
    </citation>
    <scope>NUCLEOTIDE SEQUENCE [LARGE SCALE GENOMIC DNA]</scope>
    <source>
        <strain evidence="11">cv. Tatra</strain>
        <tissue evidence="10">Young leaves</tissue>
    </source>
</reference>
<evidence type="ECO:0000256" key="4">
    <source>
        <dbReference type="ARBA" id="ARBA00022525"/>
    </source>
</evidence>
<evidence type="ECO:0000256" key="1">
    <source>
        <dbReference type="ARBA" id="ARBA00004613"/>
    </source>
</evidence>
<gene>
    <name evidence="10" type="ORF">L195_g054238</name>
</gene>
<dbReference type="Pfam" id="PF06404">
    <property type="entry name" value="PSK"/>
    <property type="match status" value="1"/>
</dbReference>
<evidence type="ECO:0000256" key="5">
    <source>
        <dbReference type="ARBA" id="ARBA00022641"/>
    </source>
</evidence>
<reference evidence="10 11" key="2">
    <citation type="journal article" date="2017" name="Front. Plant Sci.">
        <title>Gene Classification and Mining of Molecular Markers Useful in Red Clover (Trifolium pratense) Breeding.</title>
        <authorList>
            <person name="Istvanek J."/>
            <person name="Dluhosova J."/>
            <person name="Dluhos P."/>
            <person name="Patkova L."/>
            <person name="Nedelnik J."/>
            <person name="Repkova J."/>
        </authorList>
    </citation>
    <scope>NUCLEOTIDE SEQUENCE [LARGE SCALE GENOMIC DNA]</scope>
    <source>
        <strain evidence="11">cv. Tatra</strain>
        <tissue evidence="10">Young leaves</tissue>
    </source>
</reference>
<comment type="PTM">
    <text evidence="9">PSK-alpha is produced by endopeptidase digestion. PSK-beta is produced from PSK-alpha by exopeptidase digestion.</text>
</comment>
<keyword evidence="4 9" id="KW-0964">Secreted</keyword>
<dbReference type="GO" id="GO:0008083">
    <property type="term" value="F:growth factor activity"/>
    <property type="evidence" value="ECO:0007669"/>
    <property type="project" value="UniProtKB-UniRule"/>
</dbReference>
<keyword evidence="3 9" id="KW-0217">Developmental protein</keyword>
<comment type="PTM">
    <text evidence="9">Sulfation is important for activity and for the binding to a putative membrane receptor.</text>
</comment>
<evidence type="ECO:0000256" key="9">
    <source>
        <dbReference type="RuleBase" id="RU368031"/>
    </source>
</evidence>
<evidence type="ECO:0000256" key="3">
    <source>
        <dbReference type="ARBA" id="ARBA00022473"/>
    </source>
</evidence>
<feature type="signal peptide" evidence="9">
    <location>
        <begin position="1"/>
        <end position="21"/>
    </location>
</feature>
<accession>A0A2K3KEZ4</accession>
<dbReference type="Proteomes" id="UP000236291">
    <property type="component" value="Unassembled WGS sequence"/>
</dbReference>
<dbReference type="AlphaFoldDB" id="A0A2K3KEZ4"/>
<evidence type="ECO:0000256" key="6">
    <source>
        <dbReference type="ARBA" id="ARBA00022729"/>
    </source>
</evidence>
<dbReference type="PANTHER" id="PTHR33285:SF55">
    <property type="entry name" value="PHYTOSULFOKINES 3"/>
    <property type="match status" value="1"/>
</dbReference>
<comment type="caution">
    <text evidence="10">The sequence shown here is derived from an EMBL/GenBank/DDBJ whole genome shotgun (WGS) entry which is preliminary data.</text>
</comment>
<evidence type="ECO:0000256" key="8">
    <source>
        <dbReference type="ARBA" id="ARBA00023030"/>
    </source>
</evidence>
<sequence length="79" mass="8514">MSKFATIIVLALLLSFGLIYASRPNIGLNSVSSIDKDVSSSNASSEDESCEGVGGEQECLSRRTLEAHLDYIYTNSTHT</sequence>
<keyword evidence="6 9" id="KW-0732">Signal</keyword>
<name>A0A2K3KEZ4_TRIPR</name>